<keyword evidence="3" id="KW-1185">Reference proteome</keyword>
<protein>
    <recommendedName>
        <fullName evidence="4">Component of oligomeric Golgi complex 3</fullName>
    </recommendedName>
</protein>
<name>A0ABR1PCJ5_DIAER</name>
<feature type="region of interest" description="Disordered" evidence="1">
    <location>
        <begin position="47"/>
        <end position="81"/>
    </location>
</feature>
<dbReference type="EMBL" id="JAKNSF020000019">
    <property type="protein sequence ID" value="KAK7732694.1"/>
    <property type="molecule type" value="Genomic_DNA"/>
</dbReference>
<evidence type="ECO:0000256" key="1">
    <source>
        <dbReference type="SAM" id="MobiDB-lite"/>
    </source>
</evidence>
<evidence type="ECO:0008006" key="4">
    <source>
        <dbReference type="Google" id="ProtNLM"/>
    </source>
</evidence>
<feature type="compositionally biased region" description="Polar residues" evidence="1">
    <location>
        <begin position="51"/>
        <end position="60"/>
    </location>
</feature>
<evidence type="ECO:0000313" key="2">
    <source>
        <dbReference type="EMBL" id="KAK7732694.1"/>
    </source>
</evidence>
<proteinExistence type="predicted"/>
<organism evidence="2 3">
    <name type="scientific">Diaporthe eres</name>
    <name type="common">Phomopsis oblonga</name>
    <dbReference type="NCBI Taxonomy" id="83184"/>
    <lineage>
        <taxon>Eukaryota</taxon>
        <taxon>Fungi</taxon>
        <taxon>Dikarya</taxon>
        <taxon>Ascomycota</taxon>
        <taxon>Pezizomycotina</taxon>
        <taxon>Sordariomycetes</taxon>
        <taxon>Sordariomycetidae</taxon>
        <taxon>Diaporthales</taxon>
        <taxon>Diaporthaceae</taxon>
        <taxon>Diaporthe</taxon>
        <taxon>Diaporthe eres species complex</taxon>
    </lineage>
</organism>
<dbReference type="Proteomes" id="UP001430848">
    <property type="component" value="Unassembled WGS sequence"/>
</dbReference>
<evidence type="ECO:0000313" key="3">
    <source>
        <dbReference type="Proteomes" id="UP001430848"/>
    </source>
</evidence>
<gene>
    <name evidence="2" type="ORF">SLS63_004949</name>
</gene>
<feature type="region of interest" description="Disordered" evidence="1">
    <location>
        <begin position="1"/>
        <end position="24"/>
    </location>
</feature>
<accession>A0ABR1PCJ5</accession>
<reference evidence="2 3" key="1">
    <citation type="submission" date="2024-02" db="EMBL/GenBank/DDBJ databases">
        <title>De novo assembly and annotation of 12 fungi associated with fruit tree decline syndrome in Ontario, Canada.</title>
        <authorList>
            <person name="Sulman M."/>
            <person name="Ellouze W."/>
            <person name="Ilyukhin E."/>
        </authorList>
    </citation>
    <scope>NUCLEOTIDE SEQUENCE [LARGE SCALE GENOMIC DNA]</scope>
    <source>
        <strain evidence="2 3">M169</strain>
    </source>
</reference>
<comment type="caution">
    <text evidence="2">The sequence shown here is derived from an EMBL/GenBank/DDBJ whole genome shotgun (WGS) entry which is preliminary data.</text>
</comment>
<sequence length="285" mass="31031">MPDTNKASHTVLAPALAAPADHQHQELLDEPKALSATAEMSPALFAREAGGSNNSPSSADSDGLDPETFNFSPFIRDRQGPADIRGQLTTREELFSSILRPLPLAFPRAYAATTGTSARTDINTSPAAVDVANGEVFGAQKRDVSERVDSWFTEFEDMCIRSKRMEDELEPLVALASERVEQATGVMLECIEQCERAWDAAIGEHGRLVGARSRAGQALNGCVEDFLELRQDLDLVRTAARTFPTGVRGPVVLFATTKTQLKRYFEAVHVPFPAILMAQERAGDD</sequence>